<dbReference type="Proteomes" id="UP000595140">
    <property type="component" value="Unassembled WGS sequence"/>
</dbReference>
<dbReference type="EMBL" id="OOIL02005377">
    <property type="protein sequence ID" value="VFQ94529.1"/>
    <property type="molecule type" value="Genomic_DNA"/>
</dbReference>
<sequence>MSWIPSVLFIAGFRLHTPTNTLQAGKPPFKNQEPLQSQIRLRENPHPGNRSDRAMGPSPEGRQPDDDTQPVRRQDGDDPGIRHAVPAQTRQHFHDPVPDPLERGRRHGGGEARRMDRKVVRLHGAVRVEFSEGGRRM</sequence>
<evidence type="ECO:0000256" key="1">
    <source>
        <dbReference type="SAM" id="MobiDB-lite"/>
    </source>
</evidence>
<name>A0A484N105_9ASTE</name>
<accession>A0A484N105</accession>
<dbReference type="AlphaFoldDB" id="A0A484N105"/>
<dbReference type="OrthoDB" id="407275at2759"/>
<protein>
    <submittedName>
        <fullName evidence="2">Uncharacterized protein</fullName>
    </submittedName>
</protein>
<keyword evidence="3" id="KW-1185">Reference proteome</keyword>
<organism evidence="2 3">
    <name type="scientific">Cuscuta campestris</name>
    <dbReference type="NCBI Taxonomy" id="132261"/>
    <lineage>
        <taxon>Eukaryota</taxon>
        <taxon>Viridiplantae</taxon>
        <taxon>Streptophyta</taxon>
        <taxon>Embryophyta</taxon>
        <taxon>Tracheophyta</taxon>
        <taxon>Spermatophyta</taxon>
        <taxon>Magnoliopsida</taxon>
        <taxon>eudicotyledons</taxon>
        <taxon>Gunneridae</taxon>
        <taxon>Pentapetalae</taxon>
        <taxon>asterids</taxon>
        <taxon>lamiids</taxon>
        <taxon>Solanales</taxon>
        <taxon>Convolvulaceae</taxon>
        <taxon>Cuscuteae</taxon>
        <taxon>Cuscuta</taxon>
        <taxon>Cuscuta subgen. Grammica</taxon>
        <taxon>Cuscuta sect. Cleistogrammica</taxon>
    </lineage>
</organism>
<feature type="region of interest" description="Disordered" evidence="1">
    <location>
        <begin position="19"/>
        <end position="113"/>
    </location>
</feature>
<evidence type="ECO:0000313" key="2">
    <source>
        <dbReference type="EMBL" id="VFQ94529.1"/>
    </source>
</evidence>
<proteinExistence type="predicted"/>
<feature type="compositionally biased region" description="Basic and acidic residues" evidence="1">
    <location>
        <begin position="62"/>
        <end position="81"/>
    </location>
</feature>
<evidence type="ECO:0000313" key="3">
    <source>
        <dbReference type="Proteomes" id="UP000595140"/>
    </source>
</evidence>
<reference evidence="2 3" key="1">
    <citation type="submission" date="2018-04" db="EMBL/GenBank/DDBJ databases">
        <authorList>
            <person name="Vogel A."/>
        </authorList>
    </citation>
    <scope>NUCLEOTIDE SEQUENCE [LARGE SCALE GENOMIC DNA]</scope>
</reference>
<feature type="compositionally biased region" description="Basic and acidic residues" evidence="1">
    <location>
        <begin position="40"/>
        <end position="53"/>
    </location>
</feature>
<gene>
    <name evidence="2" type="ORF">CCAM_LOCUS36305</name>
</gene>
<feature type="compositionally biased region" description="Basic and acidic residues" evidence="1">
    <location>
        <begin position="92"/>
        <end position="113"/>
    </location>
</feature>